<feature type="domain" description="RmlD-like substrate binding" evidence="3">
    <location>
        <begin position="1"/>
        <end position="281"/>
    </location>
</feature>
<protein>
    <recommendedName>
        <fullName evidence="2">dTDP-4-dehydrorhamnose reductase</fullName>
        <ecNumber evidence="2">1.1.1.133</ecNumber>
    </recommendedName>
</protein>
<dbReference type="CDD" id="cd05254">
    <property type="entry name" value="dTDP_HR_like_SDR_e"/>
    <property type="match status" value="1"/>
</dbReference>
<dbReference type="PANTHER" id="PTHR10491:SF4">
    <property type="entry name" value="METHIONINE ADENOSYLTRANSFERASE 2 SUBUNIT BETA"/>
    <property type="match status" value="1"/>
</dbReference>
<evidence type="ECO:0000259" key="3">
    <source>
        <dbReference type="Pfam" id="PF04321"/>
    </source>
</evidence>
<keyword evidence="2" id="KW-0521">NADP</keyword>
<gene>
    <name evidence="4" type="ORF">A3E29_00645</name>
</gene>
<dbReference type="InterPro" id="IPR005913">
    <property type="entry name" value="dTDP_dehydrorham_reduct"/>
</dbReference>
<evidence type="ECO:0000313" key="5">
    <source>
        <dbReference type="Proteomes" id="UP000177682"/>
    </source>
</evidence>
<dbReference type="GO" id="GO:0019305">
    <property type="term" value="P:dTDP-rhamnose biosynthetic process"/>
    <property type="evidence" value="ECO:0007669"/>
    <property type="project" value="UniProtKB-UniPathway"/>
</dbReference>
<accession>A0A1F5PL12</accession>
<comment type="caution">
    <text evidence="4">The sequence shown here is derived from an EMBL/GenBank/DDBJ whole genome shotgun (WGS) entry which is preliminary data.</text>
</comment>
<keyword evidence="2" id="KW-0560">Oxidoreductase</keyword>
<dbReference type="Pfam" id="PF04321">
    <property type="entry name" value="RmlD_sub_bind"/>
    <property type="match status" value="1"/>
</dbReference>
<dbReference type="NCBIfam" id="TIGR01214">
    <property type="entry name" value="rmlD"/>
    <property type="match status" value="1"/>
</dbReference>
<dbReference type="GO" id="GO:0008831">
    <property type="term" value="F:dTDP-4-dehydrorhamnose reductase activity"/>
    <property type="evidence" value="ECO:0007669"/>
    <property type="project" value="UniProtKB-EC"/>
</dbReference>
<comment type="pathway">
    <text evidence="2">Carbohydrate biosynthesis; dTDP-L-rhamnose biosynthesis.</text>
</comment>
<reference evidence="4 5" key="1">
    <citation type="journal article" date="2016" name="Nat. Commun.">
        <title>Thousands of microbial genomes shed light on interconnected biogeochemical processes in an aquifer system.</title>
        <authorList>
            <person name="Anantharaman K."/>
            <person name="Brown C.T."/>
            <person name="Hug L.A."/>
            <person name="Sharon I."/>
            <person name="Castelle C.J."/>
            <person name="Probst A.J."/>
            <person name="Thomas B.C."/>
            <person name="Singh A."/>
            <person name="Wilkins M.J."/>
            <person name="Karaoz U."/>
            <person name="Brodie E.L."/>
            <person name="Williams K.H."/>
            <person name="Hubbard S.S."/>
            <person name="Banfield J.F."/>
        </authorList>
    </citation>
    <scope>NUCLEOTIDE SEQUENCE [LARGE SCALE GENOMIC DNA]</scope>
</reference>
<evidence type="ECO:0000256" key="1">
    <source>
        <dbReference type="ARBA" id="ARBA00010944"/>
    </source>
</evidence>
<dbReference type="EMBL" id="MFEY01000004">
    <property type="protein sequence ID" value="OGE90628.1"/>
    <property type="molecule type" value="Genomic_DNA"/>
</dbReference>
<organism evidence="4 5">
    <name type="scientific">Candidatus Doudnabacteria bacterium RIFCSPHIGHO2_12_FULL_48_16</name>
    <dbReference type="NCBI Taxonomy" id="1817838"/>
    <lineage>
        <taxon>Bacteria</taxon>
        <taxon>Candidatus Doudnaibacteriota</taxon>
    </lineage>
</organism>
<comment type="function">
    <text evidence="2">Catalyzes the reduction of dTDP-6-deoxy-L-lyxo-4-hexulose to yield dTDP-L-rhamnose.</text>
</comment>
<dbReference type="Gene3D" id="3.40.50.720">
    <property type="entry name" value="NAD(P)-binding Rossmann-like Domain"/>
    <property type="match status" value="1"/>
</dbReference>
<dbReference type="SUPFAM" id="SSF51735">
    <property type="entry name" value="NAD(P)-binding Rossmann-fold domains"/>
    <property type="match status" value="1"/>
</dbReference>
<dbReference type="InterPro" id="IPR029903">
    <property type="entry name" value="RmlD-like-bd"/>
</dbReference>
<comment type="similarity">
    <text evidence="1 2">Belongs to the dTDP-4-dehydrorhamnose reductase family.</text>
</comment>
<dbReference type="AlphaFoldDB" id="A0A1F5PL12"/>
<evidence type="ECO:0000313" key="4">
    <source>
        <dbReference type="EMBL" id="OGE90628.1"/>
    </source>
</evidence>
<dbReference type="PANTHER" id="PTHR10491">
    <property type="entry name" value="DTDP-4-DEHYDRORHAMNOSE REDUCTASE"/>
    <property type="match status" value="1"/>
</dbReference>
<sequence length="282" mass="31038">MKVLILGAKGNLGQAMVEVYHGHEVSAWDRAELDITDPDAVTQKITELAPELIINCAAYNAVDKAEEDRAIADQINGYAVGFVAKAAAQIGATIVHYSTGQIFDGGNSGGYNENDKPCPVNAYGMSKFMGEIELQNSTENFYLIRTCWLYGKPAVGPDAAVGGAKKSFTDIMLEMAKEGKPINAVSNEFGNPTYVVDLAQATRALIEQQKPFGIYHLVNSGTASRYDWAQEIFAIKGISPELNSVEGRFFERRAKRPKYEVLNNNNFIQLRPWTEALREYLA</sequence>
<dbReference type="Proteomes" id="UP000177682">
    <property type="component" value="Unassembled WGS sequence"/>
</dbReference>
<proteinExistence type="inferred from homology"/>
<dbReference type="UniPathway" id="UPA00124"/>
<dbReference type="EC" id="1.1.1.133" evidence="2"/>
<dbReference type="Gene3D" id="3.90.25.10">
    <property type="entry name" value="UDP-galactose 4-epimerase, domain 1"/>
    <property type="match status" value="1"/>
</dbReference>
<dbReference type="InterPro" id="IPR036291">
    <property type="entry name" value="NAD(P)-bd_dom_sf"/>
</dbReference>
<evidence type="ECO:0000256" key="2">
    <source>
        <dbReference type="RuleBase" id="RU364082"/>
    </source>
</evidence>
<name>A0A1F5PL12_9BACT</name>
<dbReference type="GO" id="GO:0005829">
    <property type="term" value="C:cytosol"/>
    <property type="evidence" value="ECO:0007669"/>
    <property type="project" value="TreeGrafter"/>
</dbReference>